<name>A0ABY2GYE1_9HYPO</name>
<reference evidence="1 2" key="1">
    <citation type="submission" date="2018-01" db="EMBL/GenBank/DDBJ databases">
        <title>Genome characterization of the sugarcane-associated fungus Trichoderma ghanense CCMA-1212 and their application in lignocelulose bioconversion.</title>
        <authorList>
            <person name="Steindorff A.S."/>
            <person name="Mendes T.D."/>
            <person name="Vilela E.S.D."/>
            <person name="Rodrigues D.S."/>
            <person name="Formighieri E.F."/>
            <person name="Melo I.S."/>
            <person name="Favaro L.C.L."/>
        </authorList>
    </citation>
    <scope>NUCLEOTIDE SEQUENCE [LARGE SCALE GENOMIC DNA]</scope>
    <source>
        <strain evidence="1 2">CCMA-1212</strain>
    </source>
</reference>
<evidence type="ECO:0000313" key="1">
    <source>
        <dbReference type="EMBL" id="TFB00449.1"/>
    </source>
</evidence>
<evidence type="ECO:0000313" key="2">
    <source>
        <dbReference type="Proteomes" id="UP001642720"/>
    </source>
</evidence>
<dbReference type="GeneID" id="300579350"/>
<gene>
    <name evidence="1" type="ORF">CCMA1212_007737</name>
</gene>
<dbReference type="EMBL" id="PPTA01000011">
    <property type="protein sequence ID" value="TFB00449.1"/>
    <property type="molecule type" value="Genomic_DNA"/>
</dbReference>
<proteinExistence type="predicted"/>
<dbReference type="Proteomes" id="UP001642720">
    <property type="component" value="Unassembled WGS sequence"/>
</dbReference>
<accession>A0ABY2GYE1</accession>
<keyword evidence="2" id="KW-1185">Reference proteome</keyword>
<protein>
    <submittedName>
        <fullName evidence="1">Uncharacterized protein</fullName>
    </submittedName>
</protein>
<sequence>MGLHRDSNPGPPAKAILENRGLQPDDVEVIGDDAIGAEVKNDSGVDDCDLTPVTGRGSDIHSWAPAWLALLVHSEFLAIRRTVASEIVFWLLCVIQICGLILAKLSGSYMVTGVKQSTCEYKVTVTLQSKFPQAEYHNATSKAAATVTNRLPTLVPVVESLTSQAASLPLCLVARPYLLALGRRILVDDPRTKLRPRGIHAFELGGSHLDPGDAHGKFVPIAVALQALEARALGLGEDVAHVEARVLTYW</sequence>
<comment type="caution">
    <text evidence="1">The sequence shown here is derived from an EMBL/GenBank/DDBJ whole genome shotgun (WGS) entry which is preliminary data.</text>
</comment>
<dbReference type="RefSeq" id="XP_073556650.1">
    <property type="nucleotide sequence ID" value="XM_073704900.1"/>
</dbReference>
<organism evidence="1 2">
    <name type="scientific">Trichoderma ghanense</name>
    <dbReference type="NCBI Taxonomy" id="65468"/>
    <lineage>
        <taxon>Eukaryota</taxon>
        <taxon>Fungi</taxon>
        <taxon>Dikarya</taxon>
        <taxon>Ascomycota</taxon>
        <taxon>Pezizomycotina</taxon>
        <taxon>Sordariomycetes</taxon>
        <taxon>Hypocreomycetidae</taxon>
        <taxon>Hypocreales</taxon>
        <taxon>Hypocreaceae</taxon>
        <taxon>Trichoderma</taxon>
    </lineage>
</organism>